<dbReference type="InterPro" id="IPR046947">
    <property type="entry name" value="LytR-like"/>
</dbReference>
<dbReference type="SUPFAM" id="SSF52172">
    <property type="entry name" value="CheY-like"/>
    <property type="match status" value="1"/>
</dbReference>
<proteinExistence type="predicted"/>
<evidence type="ECO:0000256" key="1">
    <source>
        <dbReference type="PROSITE-ProRule" id="PRU00169"/>
    </source>
</evidence>
<keyword evidence="1" id="KW-0597">Phosphoprotein</keyword>
<accession>A0ABZ1CEF6</accession>
<dbReference type="InterPro" id="IPR011006">
    <property type="entry name" value="CheY-like_superfamily"/>
</dbReference>
<organism evidence="4 5">
    <name type="scientific">Actomonas aquatica</name>
    <dbReference type="NCBI Taxonomy" id="2866162"/>
    <lineage>
        <taxon>Bacteria</taxon>
        <taxon>Pseudomonadati</taxon>
        <taxon>Verrucomicrobiota</taxon>
        <taxon>Opitutia</taxon>
        <taxon>Opitutales</taxon>
        <taxon>Opitutaceae</taxon>
        <taxon>Actomonas</taxon>
    </lineage>
</organism>
<dbReference type="Proteomes" id="UP000738431">
    <property type="component" value="Chromosome"/>
</dbReference>
<evidence type="ECO:0000259" key="3">
    <source>
        <dbReference type="PROSITE" id="PS50930"/>
    </source>
</evidence>
<evidence type="ECO:0000313" key="4">
    <source>
        <dbReference type="EMBL" id="WRQ90058.1"/>
    </source>
</evidence>
<dbReference type="Gene3D" id="3.40.50.2300">
    <property type="match status" value="1"/>
</dbReference>
<dbReference type="InterPro" id="IPR007492">
    <property type="entry name" value="LytTR_DNA-bd_dom"/>
</dbReference>
<evidence type="ECO:0000259" key="2">
    <source>
        <dbReference type="PROSITE" id="PS50110"/>
    </source>
</evidence>
<dbReference type="PROSITE" id="PS50930">
    <property type="entry name" value="HTH_LYTTR"/>
    <property type="match status" value="1"/>
</dbReference>
<evidence type="ECO:0000313" key="5">
    <source>
        <dbReference type="Proteomes" id="UP000738431"/>
    </source>
</evidence>
<dbReference type="InterPro" id="IPR001789">
    <property type="entry name" value="Sig_transdc_resp-reg_receiver"/>
</dbReference>
<dbReference type="PANTHER" id="PTHR37299">
    <property type="entry name" value="TRANSCRIPTIONAL REGULATOR-RELATED"/>
    <property type="match status" value="1"/>
</dbReference>
<reference evidence="4 5" key="1">
    <citation type="submission" date="2023-12" db="EMBL/GenBank/DDBJ databases">
        <title>Description of an unclassified Opitutus bacterium of Verrucomicrobiota.</title>
        <authorList>
            <person name="Zhang D.-F."/>
        </authorList>
    </citation>
    <scope>NUCLEOTIDE SEQUENCE [LARGE SCALE GENOMIC DNA]</scope>
    <source>
        <strain evidence="4 5">WL0086</strain>
    </source>
</reference>
<dbReference type="RefSeq" id="WP_221032018.1">
    <property type="nucleotide sequence ID" value="NZ_CP139781.1"/>
</dbReference>
<dbReference type="Pfam" id="PF00072">
    <property type="entry name" value="Response_reg"/>
    <property type="match status" value="1"/>
</dbReference>
<dbReference type="PANTHER" id="PTHR37299:SF1">
    <property type="entry name" value="STAGE 0 SPORULATION PROTEIN A HOMOLOG"/>
    <property type="match status" value="1"/>
</dbReference>
<sequence>MKALLIDDERLARGELRRLLGEVDGIEIVGEAANAEQAREKLKELNPDLLFLDVQMPGETGLEFLESLEPPVPQVIFTTAYDEFAVKAFELNALDYLLKPVDPVRLEAAIERLRERSGANPPPSADRPEVLSPDDKVFVREGDHCWFVEVKRIRLLESEGNYTRVHFDDAQPQLFRSLNAMETRLDTKTFFRANRRQMINLQWIEKIEPWFSGGLLVELKGGAKVELSRRQAQAFRERMSL</sequence>
<dbReference type="SMART" id="SM00448">
    <property type="entry name" value="REC"/>
    <property type="match status" value="1"/>
</dbReference>
<feature type="domain" description="Response regulatory" evidence="2">
    <location>
        <begin position="2"/>
        <end position="114"/>
    </location>
</feature>
<gene>
    <name evidence="4" type="ORF">K1X11_011620</name>
</gene>
<dbReference type="Gene3D" id="2.40.50.1020">
    <property type="entry name" value="LytTr DNA-binding domain"/>
    <property type="match status" value="1"/>
</dbReference>
<name>A0ABZ1CEF6_9BACT</name>
<dbReference type="EMBL" id="CP139781">
    <property type="protein sequence ID" value="WRQ90058.1"/>
    <property type="molecule type" value="Genomic_DNA"/>
</dbReference>
<feature type="domain" description="HTH LytTR-type" evidence="3">
    <location>
        <begin position="148"/>
        <end position="241"/>
    </location>
</feature>
<dbReference type="PROSITE" id="PS50110">
    <property type="entry name" value="RESPONSE_REGULATORY"/>
    <property type="match status" value="1"/>
</dbReference>
<feature type="modified residue" description="4-aspartylphosphate" evidence="1">
    <location>
        <position position="53"/>
    </location>
</feature>
<keyword evidence="5" id="KW-1185">Reference proteome</keyword>
<protein>
    <submittedName>
        <fullName evidence="4">Response regulator</fullName>
    </submittedName>
</protein>
<dbReference type="SMART" id="SM00850">
    <property type="entry name" value="LytTR"/>
    <property type="match status" value="1"/>
</dbReference>
<dbReference type="Pfam" id="PF04397">
    <property type="entry name" value="LytTR"/>
    <property type="match status" value="1"/>
</dbReference>